<keyword evidence="2" id="KW-0695">RNA-directed DNA polymerase</keyword>
<keyword evidence="2" id="KW-0808">Transferase</keyword>
<dbReference type="InterPro" id="IPR026960">
    <property type="entry name" value="RVT-Znf"/>
</dbReference>
<organism evidence="2 3">
    <name type="scientific">Tanacetum coccineum</name>
    <dbReference type="NCBI Taxonomy" id="301880"/>
    <lineage>
        <taxon>Eukaryota</taxon>
        <taxon>Viridiplantae</taxon>
        <taxon>Streptophyta</taxon>
        <taxon>Embryophyta</taxon>
        <taxon>Tracheophyta</taxon>
        <taxon>Spermatophyta</taxon>
        <taxon>Magnoliopsida</taxon>
        <taxon>eudicotyledons</taxon>
        <taxon>Gunneridae</taxon>
        <taxon>Pentapetalae</taxon>
        <taxon>asterids</taxon>
        <taxon>campanulids</taxon>
        <taxon>Asterales</taxon>
        <taxon>Asteraceae</taxon>
        <taxon>Asteroideae</taxon>
        <taxon>Anthemideae</taxon>
        <taxon>Anthemidinae</taxon>
        <taxon>Tanacetum</taxon>
    </lineage>
</organism>
<gene>
    <name evidence="2" type="ORF">Tco_0682741</name>
</gene>
<dbReference type="GO" id="GO:0003964">
    <property type="term" value="F:RNA-directed DNA polymerase activity"/>
    <property type="evidence" value="ECO:0007669"/>
    <property type="project" value="UniProtKB-KW"/>
</dbReference>
<accession>A0ABQ4XTL4</accession>
<protein>
    <submittedName>
        <fullName evidence="2">RNA-directed DNA polymerase, eukaryota, reverse transcriptase zinc-binding domain protein</fullName>
    </submittedName>
</protein>
<evidence type="ECO:0000313" key="3">
    <source>
        <dbReference type="Proteomes" id="UP001151760"/>
    </source>
</evidence>
<dbReference type="Proteomes" id="UP001151760">
    <property type="component" value="Unassembled WGS sequence"/>
</dbReference>
<reference evidence="2" key="1">
    <citation type="journal article" date="2022" name="Int. J. Mol. Sci.">
        <title>Draft Genome of Tanacetum Coccineum: Genomic Comparison of Closely Related Tanacetum-Family Plants.</title>
        <authorList>
            <person name="Yamashiro T."/>
            <person name="Shiraishi A."/>
            <person name="Nakayama K."/>
            <person name="Satake H."/>
        </authorList>
    </citation>
    <scope>NUCLEOTIDE SEQUENCE</scope>
</reference>
<sequence length="219" mass="24942">MVCGLMCLKKYMGLMEVLGAVGWEVDTRSPRGGDESNQLDELLEAIRNVSLSVSADGWKWELDMSGFTVSFARSHIDEHTLLGSFTSTRWLRCIPIKVNVFIWKLRLDKLPTLANMDKKGIDVASLLCPVCNAHVENVYHLFFSCGMAQDLWGLLARWCTLDILEVSNIVEWFSWLDTAHVSKHARTILEGIASTMLWSIWNFRNAWIFSMTKPKKANI</sequence>
<keyword evidence="2" id="KW-0548">Nucleotidyltransferase</keyword>
<keyword evidence="3" id="KW-1185">Reference proteome</keyword>
<proteinExistence type="predicted"/>
<name>A0ABQ4XTL4_9ASTR</name>
<reference evidence="2" key="2">
    <citation type="submission" date="2022-01" db="EMBL/GenBank/DDBJ databases">
        <authorList>
            <person name="Yamashiro T."/>
            <person name="Shiraishi A."/>
            <person name="Satake H."/>
            <person name="Nakayama K."/>
        </authorList>
    </citation>
    <scope>NUCLEOTIDE SEQUENCE</scope>
</reference>
<dbReference type="EMBL" id="BQNB010009771">
    <property type="protein sequence ID" value="GJS68176.1"/>
    <property type="molecule type" value="Genomic_DNA"/>
</dbReference>
<evidence type="ECO:0000313" key="2">
    <source>
        <dbReference type="EMBL" id="GJS68176.1"/>
    </source>
</evidence>
<comment type="caution">
    <text evidence="2">The sequence shown here is derived from an EMBL/GenBank/DDBJ whole genome shotgun (WGS) entry which is preliminary data.</text>
</comment>
<feature type="domain" description="Reverse transcriptase zinc-binding" evidence="1">
    <location>
        <begin position="80"/>
        <end position="152"/>
    </location>
</feature>
<dbReference type="Pfam" id="PF13966">
    <property type="entry name" value="zf-RVT"/>
    <property type="match status" value="1"/>
</dbReference>
<evidence type="ECO:0000259" key="1">
    <source>
        <dbReference type="Pfam" id="PF13966"/>
    </source>
</evidence>